<reference evidence="4" key="1">
    <citation type="submission" date="2016-10" db="EMBL/GenBank/DDBJ databases">
        <authorList>
            <person name="Varghese N."/>
            <person name="Submissions S."/>
        </authorList>
    </citation>
    <scope>NUCLEOTIDE SEQUENCE [LARGE SCALE GENOMIC DNA]</scope>
    <source>
        <strain evidence="4">DSM 17298</strain>
    </source>
</reference>
<dbReference type="PANTHER" id="PTHR33295">
    <property type="entry name" value="ATPASE"/>
    <property type="match status" value="1"/>
</dbReference>
<gene>
    <name evidence="3" type="ORF">SAMN03080598_00392</name>
</gene>
<feature type="domain" description="AAA" evidence="1">
    <location>
        <begin position="37"/>
        <end position="163"/>
    </location>
</feature>
<dbReference type="PANTHER" id="PTHR33295:SF8">
    <property type="entry name" value="AAA+ ATPASE DOMAIN-CONTAINING PROTEIN"/>
    <property type="match status" value="1"/>
</dbReference>
<name>A0A1H5SCQ3_9BACT</name>
<dbReference type="InterPro" id="IPR041682">
    <property type="entry name" value="AAA_14"/>
</dbReference>
<evidence type="ECO:0000313" key="4">
    <source>
        <dbReference type="Proteomes" id="UP000236736"/>
    </source>
</evidence>
<dbReference type="InterPro" id="IPR027417">
    <property type="entry name" value="P-loop_NTPase"/>
</dbReference>
<dbReference type="STRING" id="1120964.GCA_001313265_04774"/>
<dbReference type="Gene3D" id="3.40.50.300">
    <property type="entry name" value="P-loop containing nucleotide triphosphate hydrolases"/>
    <property type="match status" value="1"/>
</dbReference>
<dbReference type="Proteomes" id="UP000236736">
    <property type="component" value="Unassembled WGS sequence"/>
</dbReference>
<dbReference type="RefSeq" id="WP_103923093.1">
    <property type="nucleotide sequence ID" value="NZ_FNVR01000001.1"/>
</dbReference>
<proteinExistence type="predicted"/>
<sequence>MESDLIKQLLLDQKETFNRKKSLIERDLDLTPFLKTRQVVVITGVRRCGKSVLLFLIKQKLELTEEHYCYVNFDDERLIPETAILEQIYLAHIELYKIEPVFFFDEIQNVPNWEKFVNRVHEKGLKVYVTGSNANLLSSEIATSLTGRNKTITLFPFSFTEYMRFKEKSSDFSRMTSTQISLIQSEFQEYMKLGGFPLVVEENDLELVNHYFQDILYRDIIARYRISQVNELKHIAIYLASNTGKLFSFSTLQAVSGVKSTNSVKSYLDYLEQSYLFFYLKKFDYSLKKQILNSRKVYVIDPAFCNRLGFHFSENKGRILETIIFLQLLRLKQEAFYYSGKKECDFIVQKGLNVTQAIQVVYELNDINVRREVEGLMEALTTYGLEKGVLITADNQLKSGVIPDQIEVILAWKWLIINSFS</sequence>
<organism evidence="3 4">
    <name type="scientific">Algoriphagus boritolerans DSM 17298 = JCM 18970</name>
    <dbReference type="NCBI Taxonomy" id="1120964"/>
    <lineage>
        <taxon>Bacteria</taxon>
        <taxon>Pseudomonadati</taxon>
        <taxon>Bacteroidota</taxon>
        <taxon>Cytophagia</taxon>
        <taxon>Cytophagales</taxon>
        <taxon>Cyclobacteriaceae</taxon>
        <taxon>Algoriphagus</taxon>
    </lineage>
</organism>
<evidence type="ECO:0000259" key="2">
    <source>
        <dbReference type="Pfam" id="PF13635"/>
    </source>
</evidence>
<dbReference type="InterPro" id="IPR025420">
    <property type="entry name" value="DUF4143"/>
</dbReference>
<dbReference type="SUPFAM" id="SSF52540">
    <property type="entry name" value="P-loop containing nucleoside triphosphate hydrolases"/>
    <property type="match status" value="1"/>
</dbReference>
<accession>A0A1H5SCQ3</accession>
<protein>
    <recommendedName>
        <fullName evidence="5">AAA+ ATPase domain-containing protein</fullName>
    </recommendedName>
</protein>
<evidence type="ECO:0000313" key="3">
    <source>
        <dbReference type="EMBL" id="SEF48396.1"/>
    </source>
</evidence>
<feature type="domain" description="DUF4143" evidence="2">
    <location>
        <begin position="218"/>
        <end position="360"/>
    </location>
</feature>
<keyword evidence="4" id="KW-1185">Reference proteome</keyword>
<evidence type="ECO:0008006" key="5">
    <source>
        <dbReference type="Google" id="ProtNLM"/>
    </source>
</evidence>
<dbReference type="Pfam" id="PF13173">
    <property type="entry name" value="AAA_14"/>
    <property type="match status" value="1"/>
</dbReference>
<dbReference type="EMBL" id="FNVR01000001">
    <property type="protein sequence ID" value="SEF48396.1"/>
    <property type="molecule type" value="Genomic_DNA"/>
</dbReference>
<dbReference type="OrthoDB" id="9801840at2"/>
<dbReference type="Pfam" id="PF13635">
    <property type="entry name" value="DUF4143"/>
    <property type="match status" value="1"/>
</dbReference>
<dbReference type="AlphaFoldDB" id="A0A1H5SCQ3"/>
<evidence type="ECO:0000259" key="1">
    <source>
        <dbReference type="Pfam" id="PF13173"/>
    </source>
</evidence>